<dbReference type="EMBL" id="PVWJ01000146">
    <property type="protein sequence ID" value="PSB00933.1"/>
    <property type="molecule type" value="Genomic_DNA"/>
</dbReference>
<keyword evidence="2" id="KW-1185">Reference proteome</keyword>
<dbReference type="Proteomes" id="UP000238762">
    <property type="component" value="Unassembled WGS sequence"/>
</dbReference>
<accession>A0A2T1BYI0</accession>
<dbReference type="Pfam" id="PF19861">
    <property type="entry name" value="DUF6335"/>
    <property type="match status" value="1"/>
</dbReference>
<sequence>MGNIVPDRNSIADPYLAETVREEAVGGTAPTPDQDSADILGAAVGYELEDEAELGLKDRLDNIDEHRPELNLDF</sequence>
<reference evidence="1 2" key="2">
    <citation type="submission" date="2018-03" db="EMBL/GenBank/DDBJ databases">
        <title>The ancient ancestry and fast evolution of plastids.</title>
        <authorList>
            <person name="Moore K.R."/>
            <person name="Magnabosco C."/>
            <person name="Momper L."/>
            <person name="Gold D.A."/>
            <person name="Bosak T."/>
            <person name="Fournier G.P."/>
        </authorList>
    </citation>
    <scope>NUCLEOTIDE SEQUENCE [LARGE SCALE GENOMIC DNA]</scope>
    <source>
        <strain evidence="1 2">CCAP 1448/3</strain>
    </source>
</reference>
<dbReference type="RefSeq" id="WP_106291024.1">
    <property type="nucleotide sequence ID" value="NZ_CAWNTC010000184.1"/>
</dbReference>
<gene>
    <name evidence="1" type="ORF">C7B64_20935</name>
</gene>
<dbReference type="InterPro" id="IPR046298">
    <property type="entry name" value="DUF6335"/>
</dbReference>
<dbReference type="AlphaFoldDB" id="A0A2T1BYI0"/>
<organism evidence="1 2">
    <name type="scientific">Merismopedia glauca CCAP 1448/3</name>
    <dbReference type="NCBI Taxonomy" id="1296344"/>
    <lineage>
        <taxon>Bacteria</taxon>
        <taxon>Bacillati</taxon>
        <taxon>Cyanobacteriota</taxon>
        <taxon>Cyanophyceae</taxon>
        <taxon>Synechococcales</taxon>
        <taxon>Merismopediaceae</taxon>
        <taxon>Merismopedia</taxon>
    </lineage>
</organism>
<proteinExistence type="predicted"/>
<comment type="caution">
    <text evidence="1">The sequence shown here is derived from an EMBL/GenBank/DDBJ whole genome shotgun (WGS) entry which is preliminary data.</text>
</comment>
<reference evidence="1 2" key="1">
    <citation type="submission" date="2018-02" db="EMBL/GenBank/DDBJ databases">
        <authorList>
            <person name="Cohen D.B."/>
            <person name="Kent A.D."/>
        </authorList>
    </citation>
    <scope>NUCLEOTIDE SEQUENCE [LARGE SCALE GENOMIC DNA]</scope>
    <source>
        <strain evidence="1 2">CCAP 1448/3</strain>
    </source>
</reference>
<name>A0A2T1BYI0_9CYAN</name>
<dbReference type="OrthoDB" id="574580at2"/>
<evidence type="ECO:0000313" key="1">
    <source>
        <dbReference type="EMBL" id="PSB00933.1"/>
    </source>
</evidence>
<evidence type="ECO:0000313" key="2">
    <source>
        <dbReference type="Proteomes" id="UP000238762"/>
    </source>
</evidence>
<protein>
    <submittedName>
        <fullName evidence="1">Uncharacterized protein</fullName>
    </submittedName>
</protein>